<comment type="caution">
    <text evidence="10">The sequence shown here is derived from an EMBL/GenBank/DDBJ whole genome shotgun (WGS) entry which is preliminary data.</text>
</comment>
<dbReference type="SMART" id="SM00066">
    <property type="entry name" value="GAL4"/>
    <property type="match status" value="1"/>
</dbReference>
<dbReference type="InterPro" id="IPR051615">
    <property type="entry name" value="Transcr_Regulatory_Elem"/>
</dbReference>
<feature type="region of interest" description="Disordered" evidence="8">
    <location>
        <begin position="137"/>
        <end position="187"/>
    </location>
</feature>
<evidence type="ECO:0000259" key="9">
    <source>
        <dbReference type="PROSITE" id="PS50048"/>
    </source>
</evidence>
<dbReference type="GO" id="GO:0006351">
    <property type="term" value="P:DNA-templated transcription"/>
    <property type="evidence" value="ECO:0007669"/>
    <property type="project" value="InterPro"/>
</dbReference>
<evidence type="ECO:0000256" key="6">
    <source>
        <dbReference type="ARBA" id="ARBA00023163"/>
    </source>
</evidence>
<keyword evidence="7" id="KW-0539">Nucleus</keyword>
<dbReference type="Gene3D" id="4.10.240.10">
    <property type="entry name" value="Zn(2)-C6 fungal-type DNA-binding domain"/>
    <property type="match status" value="1"/>
</dbReference>
<dbReference type="AlphaFoldDB" id="A0A9W4KES3"/>
<feature type="compositionally biased region" description="Basic and acidic residues" evidence="8">
    <location>
        <begin position="231"/>
        <end position="245"/>
    </location>
</feature>
<feature type="compositionally biased region" description="Polar residues" evidence="8">
    <location>
        <begin position="157"/>
        <end position="166"/>
    </location>
</feature>
<dbReference type="PROSITE" id="PS50048">
    <property type="entry name" value="ZN2_CY6_FUNGAL_2"/>
    <property type="match status" value="1"/>
</dbReference>
<evidence type="ECO:0000256" key="2">
    <source>
        <dbReference type="ARBA" id="ARBA00022723"/>
    </source>
</evidence>
<evidence type="ECO:0000256" key="7">
    <source>
        <dbReference type="ARBA" id="ARBA00023242"/>
    </source>
</evidence>
<dbReference type="GO" id="GO:0000981">
    <property type="term" value="F:DNA-binding transcription factor activity, RNA polymerase II-specific"/>
    <property type="evidence" value="ECO:0007669"/>
    <property type="project" value="InterPro"/>
</dbReference>
<dbReference type="SMART" id="SM00906">
    <property type="entry name" value="Fungal_trans"/>
    <property type="match status" value="1"/>
</dbReference>
<keyword evidence="2" id="KW-0479">Metal-binding</keyword>
<dbReference type="InterPro" id="IPR007219">
    <property type="entry name" value="XnlR_reg_dom"/>
</dbReference>
<dbReference type="InterPro" id="IPR036864">
    <property type="entry name" value="Zn2-C6_fun-type_DNA-bd_sf"/>
</dbReference>
<dbReference type="EMBL" id="CAJVRC010000882">
    <property type="protein sequence ID" value="CAG8904092.1"/>
    <property type="molecule type" value="Genomic_DNA"/>
</dbReference>
<evidence type="ECO:0000256" key="5">
    <source>
        <dbReference type="ARBA" id="ARBA00023125"/>
    </source>
</evidence>
<keyword evidence="6" id="KW-0804">Transcription</keyword>
<evidence type="ECO:0000256" key="1">
    <source>
        <dbReference type="ARBA" id="ARBA00004123"/>
    </source>
</evidence>
<dbReference type="PANTHER" id="PTHR31313">
    <property type="entry name" value="TY1 ENHANCER ACTIVATOR"/>
    <property type="match status" value="1"/>
</dbReference>
<dbReference type="CDD" id="cd00067">
    <property type="entry name" value="GAL4"/>
    <property type="match status" value="1"/>
</dbReference>
<sequence length="830" mass="94260">MPRRNISGKHVRKHVTTACIPCRETKVKCDGTTPVCIYCQSKGKDCSYRKRDDKRKYDIICADAPRIAFVNIPTRIPVRIAVTLLAKRVGSLSQYIRDCGFEVPAMNEQDEESLRKILQALGLGYGEIQSEAYVPNDAEDSPSLINYPARPPEQVSEDNGGNSNGRSAPDLISNPRRQGGAAKGLRTFPTSLGFDRAAEALSENPVPISHDSNISFFLNSTEEAAPQNRLSPDHLPSEGEPHELQPDDAACDDLPDADADDEFTNQLSCRLGRLQFTQDGQLRYFGSTSNLTLLDALVSVDLPNSNTTQKDTQEVLENAKLNIDVDKDLEKHLLELYFTWQNPSLYLVDPERFWKARKEYINSGLVSSYYSQSLVEAMCASGAAYAPKYHPELATFPRSLPEFFGDRATALLECEFEHPTLSTIQSLVIISNHEASRTRDTRGWLYSGMAMRLAFDLGLHLDMTPYVEKGIISTEECNTRRTIFWAAYINEQFWGYYLGRSVRSQMAGVTVQKPHWNNVGPPAIWRPYDCPKIRTESMYNPLEMICHRWVSLYDLMTPLTDVLYGCSEISKRALQELTAATVGQLFEWKKNLPENLDVNVAKECQEYLPHILVLHMQYYQFVIHCHRPYISKHYIQPQPPQGPGSSHARKMCIESAITIAKVLMIYERLYGFRKANLQMASFTFSAALILIFTTVPTQFKRPNEEHTKYLGTCFWALDEMGYCFENAKRTSMFLNTLQQQWHKRRRTATKRDFQGGAENCQNERNTLEFSAYDRLCLSMQTSGPVETCLPADYWNHDYTSASEEALDLVDFMDPDLCNVLLSEGIPRAFV</sequence>
<feature type="region of interest" description="Disordered" evidence="8">
    <location>
        <begin position="224"/>
        <end position="247"/>
    </location>
</feature>
<keyword evidence="4" id="KW-0805">Transcription regulation</keyword>
<reference evidence="10" key="1">
    <citation type="submission" date="2021-07" db="EMBL/GenBank/DDBJ databases">
        <authorList>
            <person name="Branca A.L. A."/>
        </authorList>
    </citation>
    <scope>NUCLEOTIDE SEQUENCE</scope>
</reference>
<proteinExistence type="predicted"/>
<evidence type="ECO:0000256" key="4">
    <source>
        <dbReference type="ARBA" id="ARBA00023015"/>
    </source>
</evidence>
<dbReference type="GO" id="GO:0005634">
    <property type="term" value="C:nucleus"/>
    <property type="evidence" value="ECO:0007669"/>
    <property type="project" value="UniProtKB-SubCell"/>
</dbReference>
<name>A0A9W4KES3_9EURO</name>
<keyword evidence="3" id="KW-0862">Zinc</keyword>
<evidence type="ECO:0000313" key="11">
    <source>
        <dbReference type="Proteomes" id="UP001154252"/>
    </source>
</evidence>
<dbReference type="Pfam" id="PF00172">
    <property type="entry name" value="Zn_clus"/>
    <property type="match status" value="1"/>
</dbReference>
<dbReference type="Pfam" id="PF04082">
    <property type="entry name" value="Fungal_trans"/>
    <property type="match status" value="1"/>
</dbReference>
<dbReference type="PANTHER" id="PTHR31313:SF77">
    <property type="entry name" value="ZN(II)2CYS6 TRANSCRIPTION FACTOR (EUROFUNG)"/>
    <property type="match status" value="1"/>
</dbReference>
<dbReference type="CDD" id="cd12148">
    <property type="entry name" value="fungal_TF_MHR"/>
    <property type="match status" value="1"/>
</dbReference>
<dbReference type="GO" id="GO:0003677">
    <property type="term" value="F:DNA binding"/>
    <property type="evidence" value="ECO:0007669"/>
    <property type="project" value="UniProtKB-KW"/>
</dbReference>
<accession>A0A9W4KES3</accession>
<dbReference type="PROSITE" id="PS00463">
    <property type="entry name" value="ZN2_CY6_FUNGAL_1"/>
    <property type="match status" value="1"/>
</dbReference>
<keyword evidence="11" id="KW-1185">Reference proteome</keyword>
<dbReference type="InterPro" id="IPR001138">
    <property type="entry name" value="Zn2Cys6_DnaBD"/>
</dbReference>
<dbReference type="SUPFAM" id="SSF57701">
    <property type="entry name" value="Zn2/Cys6 DNA-binding domain"/>
    <property type="match status" value="1"/>
</dbReference>
<protein>
    <recommendedName>
        <fullName evidence="9">Zn(2)-C6 fungal-type domain-containing protein</fullName>
    </recommendedName>
</protein>
<evidence type="ECO:0000256" key="8">
    <source>
        <dbReference type="SAM" id="MobiDB-lite"/>
    </source>
</evidence>
<evidence type="ECO:0000256" key="3">
    <source>
        <dbReference type="ARBA" id="ARBA00022833"/>
    </source>
</evidence>
<dbReference type="Proteomes" id="UP001154252">
    <property type="component" value="Unassembled WGS sequence"/>
</dbReference>
<keyword evidence="5" id="KW-0238">DNA-binding</keyword>
<feature type="domain" description="Zn(2)-C6 fungal-type" evidence="9">
    <location>
        <begin position="18"/>
        <end position="48"/>
    </location>
</feature>
<evidence type="ECO:0000313" key="10">
    <source>
        <dbReference type="EMBL" id="CAG8904092.1"/>
    </source>
</evidence>
<organism evidence="10 11">
    <name type="scientific">Penicillium egyptiacum</name>
    <dbReference type="NCBI Taxonomy" id="1303716"/>
    <lineage>
        <taxon>Eukaryota</taxon>
        <taxon>Fungi</taxon>
        <taxon>Dikarya</taxon>
        <taxon>Ascomycota</taxon>
        <taxon>Pezizomycotina</taxon>
        <taxon>Eurotiomycetes</taxon>
        <taxon>Eurotiomycetidae</taxon>
        <taxon>Eurotiales</taxon>
        <taxon>Aspergillaceae</taxon>
        <taxon>Penicillium</taxon>
    </lineage>
</organism>
<dbReference type="OrthoDB" id="2154091at2759"/>
<comment type="subcellular location">
    <subcellularLocation>
        <location evidence="1">Nucleus</location>
    </subcellularLocation>
</comment>
<dbReference type="GO" id="GO:0008270">
    <property type="term" value="F:zinc ion binding"/>
    <property type="evidence" value="ECO:0007669"/>
    <property type="project" value="InterPro"/>
</dbReference>
<gene>
    <name evidence="10" type="ORF">PEGY_LOCUS7731</name>
</gene>